<keyword evidence="4" id="KW-1185">Reference proteome</keyword>
<feature type="compositionally biased region" description="Basic and acidic residues" evidence="2">
    <location>
        <begin position="1342"/>
        <end position="1352"/>
    </location>
</feature>
<evidence type="ECO:0000313" key="4">
    <source>
        <dbReference type="Proteomes" id="UP000215335"/>
    </source>
</evidence>
<dbReference type="InterPro" id="IPR049885">
    <property type="entry name" value="MTCL1-3"/>
</dbReference>
<proteinExistence type="predicted"/>
<feature type="compositionally biased region" description="Polar residues" evidence="2">
    <location>
        <begin position="1389"/>
        <end position="1401"/>
    </location>
</feature>
<gene>
    <name evidence="3" type="ORF">TSAR_001664</name>
</gene>
<feature type="region of interest" description="Disordered" evidence="2">
    <location>
        <begin position="167"/>
        <end position="191"/>
    </location>
</feature>
<evidence type="ECO:0000256" key="1">
    <source>
        <dbReference type="SAM" id="Coils"/>
    </source>
</evidence>
<accession>A0A232F807</accession>
<dbReference type="EMBL" id="NNAY01000763">
    <property type="protein sequence ID" value="OXU26630.1"/>
    <property type="molecule type" value="Genomic_DNA"/>
</dbReference>
<feature type="region of interest" description="Disordered" evidence="2">
    <location>
        <begin position="74"/>
        <end position="93"/>
    </location>
</feature>
<name>A0A232F807_9HYME</name>
<protein>
    <submittedName>
        <fullName evidence="3">Uncharacterized protein</fullName>
    </submittedName>
</protein>
<feature type="coiled-coil region" evidence="1">
    <location>
        <begin position="594"/>
        <end position="621"/>
    </location>
</feature>
<organism evidence="3 4">
    <name type="scientific">Trichomalopsis sarcophagae</name>
    <dbReference type="NCBI Taxonomy" id="543379"/>
    <lineage>
        <taxon>Eukaryota</taxon>
        <taxon>Metazoa</taxon>
        <taxon>Ecdysozoa</taxon>
        <taxon>Arthropoda</taxon>
        <taxon>Hexapoda</taxon>
        <taxon>Insecta</taxon>
        <taxon>Pterygota</taxon>
        <taxon>Neoptera</taxon>
        <taxon>Endopterygota</taxon>
        <taxon>Hymenoptera</taxon>
        <taxon>Apocrita</taxon>
        <taxon>Proctotrupomorpha</taxon>
        <taxon>Chalcidoidea</taxon>
        <taxon>Pteromalidae</taxon>
        <taxon>Pteromalinae</taxon>
        <taxon>Trichomalopsis</taxon>
    </lineage>
</organism>
<feature type="region of interest" description="Disordered" evidence="2">
    <location>
        <begin position="104"/>
        <end position="145"/>
    </location>
</feature>
<evidence type="ECO:0000256" key="2">
    <source>
        <dbReference type="SAM" id="MobiDB-lite"/>
    </source>
</evidence>
<dbReference type="STRING" id="543379.A0A232F807"/>
<comment type="caution">
    <text evidence="3">The sequence shown here is derived from an EMBL/GenBank/DDBJ whole genome shotgun (WGS) entry which is preliminary data.</text>
</comment>
<dbReference type="OrthoDB" id="542135at2759"/>
<sequence>ERLCERTGLMKKMHHLYPTSTGDPLCPLGFHPQVRWPTRCKRCFRSHFLDPSTIYFLGSNRYFRRLQRSQGSWRKEDHEGHHGFVPKSLDMGTDERAKTVNITEFDQPHSRSSVDNGENKRSWASTSNLAKDDPTSTSNSFYKAESSSGWSSAMDLSSVSLSDLRASSAEPTSTSVTVKPPRPKTYAGSTSDSFNFRRYSVDESITDREKIAMNHSTSSTTTSQPPQHKLQIKGVIDKSNGTTSDNDAEFIIQVRKSRIIERNGAKTDSSEKEKAGKAEKQEVEKLRTQLSDMRARCERVEKEKADILLRRIGTIDSSKPSTDVLKLQKTVKDLQVKNDALTEERSSLATKIKNLEKELNLKTHKSERERANEELRSKLKAAETLCESLMDENEDMKKEIRELEEEIYEMQDNFREEQADEYTTIRKNLEQSNKNCRILSFKLRKIERKAEQLEADKTDLEKKYEQIKRIEDILKKVGTEYKNRSSQKKPTEFNQKMQLKKLVDGMEKDIGDVINVMVNMIDGRDLGIPTSNFKYDKLSKEHELLKEKLDKTLKELELEKQTKKAKTTTSVDDSKSEELKKKLEESQVSRELERKSWDAEKVKLQEEKEKLKSKLLSLSADKLKVYNEVVQLKKDLEAATSSKKDTAKMESVLADLKKELQQERDRCKKLHDDLVTIGEKETRLARTLTTTETAKIQLENDLKQTKLELENAKNSTSTKIAEVTAELSTLKKEKEKLKSQLEKEKLSKDAEIASLKKKNLLLEKAGLNSKKMEDLKQTYDEKISNLENELKKTTRQYEELNSKHERLSDSKLQLEKENQLLNGQLIDHKQDYITLQAELQEVRQFYKTKESEWSAQKSKLEEQLREYEKTKNTLSQEDLREENLRLKKESSSLTQQIEDLKRANDDLSSKLQDYTHVAKIQRNFSADSSALESELRKAKNAVANAEKARKADLAQCKMRYEQRITAITDEIKSIQAQLSRYKRERDTYKQMLEGAQKTIAELKTVRPRRQSTTSTGKSTDDDEEVTGASRALLEKQIISMEDELSEAKLEASKYKTELVSEKSAWEIKLSEMQSRINELEEERLLASGRTKMPGLKVRMELAWQKEREDQQRLLQETATLARDLRQTLFEVERERDKERLENKRKQDQLKKIFDEEKDENKKKLVEASRQSFHCLTLHNYTRQRFSNNSKKNVFFYLQLQCDLLELRDAHAKLRTSNEKMRREKERHEREREDLRSLIASKRRLEQTEARNLNILLQQVDDLMRLFPEMNGGIEVQADGKPPPETYTPTPPRRTKGPKSRESSPMLDSRDESRASSVVPTGKTEKLEYTIKKLMEVAKELQESKKAADESASRSKKMGKRSSSIDNDAGKATAPSRSKPSLKRKSLSLEQTTGRGSDQSIWGNNSNVSSLQSLNGSDVGDSRHYSLQRDSSIESHLSSESTKSEILRHEKKHSKGIIRKITTKLTKSASVDDPNSSFESSLQVRAHEAVCTVRAFCNMLLRIPLFLCFQSIRLLRFLE</sequence>
<feature type="region of interest" description="Disordered" evidence="2">
    <location>
        <begin position="262"/>
        <end position="282"/>
    </location>
</feature>
<reference evidence="3 4" key="1">
    <citation type="journal article" date="2017" name="Curr. Biol.">
        <title>The Evolution of Venom by Co-option of Single-Copy Genes.</title>
        <authorList>
            <person name="Martinson E.O."/>
            <person name="Mrinalini"/>
            <person name="Kelkar Y.D."/>
            <person name="Chang C.H."/>
            <person name="Werren J.H."/>
        </authorList>
    </citation>
    <scope>NUCLEOTIDE SEQUENCE [LARGE SCALE GENOMIC DNA]</scope>
    <source>
        <strain evidence="3 4">Alberta</strain>
        <tissue evidence="3">Whole body</tissue>
    </source>
</reference>
<feature type="compositionally biased region" description="Low complexity" evidence="2">
    <location>
        <begin position="1402"/>
        <end position="1416"/>
    </location>
</feature>
<feature type="region of interest" description="Disordered" evidence="2">
    <location>
        <begin position="1342"/>
        <end position="1450"/>
    </location>
</feature>
<dbReference type="Proteomes" id="UP000215335">
    <property type="component" value="Unassembled WGS sequence"/>
</dbReference>
<feature type="coiled-coil region" evidence="1">
    <location>
        <begin position="1121"/>
        <end position="1148"/>
    </location>
</feature>
<feature type="region of interest" description="Disordered" evidence="2">
    <location>
        <begin position="1005"/>
        <end position="1026"/>
    </location>
</feature>
<keyword evidence="1" id="KW-0175">Coiled coil</keyword>
<feature type="compositionally biased region" description="Pro residues" evidence="2">
    <location>
        <begin position="1280"/>
        <end position="1291"/>
    </location>
</feature>
<dbReference type="PANTHER" id="PTHR15742">
    <property type="entry name" value="GIRDIN"/>
    <property type="match status" value="1"/>
</dbReference>
<feature type="region of interest" description="Disordered" evidence="2">
    <location>
        <begin position="1272"/>
        <end position="1320"/>
    </location>
</feature>
<dbReference type="PANTHER" id="PTHR15742:SF5">
    <property type="entry name" value="GIRDIN"/>
    <property type="match status" value="1"/>
</dbReference>
<feature type="compositionally biased region" description="Basic and acidic residues" evidence="2">
    <location>
        <begin position="572"/>
        <end position="585"/>
    </location>
</feature>
<feature type="region of interest" description="Disordered" evidence="2">
    <location>
        <begin position="560"/>
        <end position="585"/>
    </location>
</feature>
<feature type="coiled-coil region" evidence="1">
    <location>
        <begin position="646"/>
        <end position="1005"/>
    </location>
</feature>
<feature type="coiled-coil region" evidence="1">
    <location>
        <begin position="1203"/>
        <end position="1247"/>
    </location>
</feature>
<feature type="non-terminal residue" evidence="3">
    <location>
        <position position="1"/>
    </location>
</feature>
<evidence type="ECO:0000313" key="3">
    <source>
        <dbReference type="EMBL" id="OXU26630.1"/>
    </source>
</evidence>
<feature type="coiled-coil region" evidence="1">
    <location>
        <begin position="1030"/>
        <end position="1089"/>
    </location>
</feature>